<evidence type="ECO:0000256" key="2">
    <source>
        <dbReference type="ARBA" id="ARBA00022692"/>
    </source>
</evidence>
<dbReference type="KEGG" id="cpor:BED41_10070"/>
<proteinExistence type="predicted"/>
<accession>A0A1B2I5X1</accession>
<protein>
    <recommendedName>
        <fullName evidence="8">Colicin V production protein</fullName>
    </recommendedName>
</protein>
<comment type="subcellular location">
    <subcellularLocation>
        <location evidence="1">Membrane</location>
        <topology evidence="1">Multi-pass membrane protein</topology>
    </subcellularLocation>
</comment>
<dbReference type="EMBL" id="CP016757">
    <property type="protein sequence ID" value="ANZ45375.1"/>
    <property type="molecule type" value="Genomic_DNA"/>
</dbReference>
<keyword evidence="4 5" id="KW-0472">Membrane</keyword>
<evidence type="ECO:0000256" key="3">
    <source>
        <dbReference type="ARBA" id="ARBA00022989"/>
    </source>
</evidence>
<dbReference type="OrthoDB" id="4748at2"/>
<keyword evidence="3 5" id="KW-1133">Transmembrane helix</keyword>
<evidence type="ECO:0000313" key="7">
    <source>
        <dbReference type="Proteomes" id="UP000093044"/>
    </source>
</evidence>
<dbReference type="STRING" id="1197717.BED41_10070"/>
<dbReference type="GO" id="GO:0016020">
    <property type="term" value="C:membrane"/>
    <property type="evidence" value="ECO:0007669"/>
    <property type="project" value="UniProtKB-SubCell"/>
</dbReference>
<dbReference type="GO" id="GO:0009403">
    <property type="term" value="P:toxin biosynthetic process"/>
    <property type="evidence" value="ECO:0007669"/>
    <property type="project" value="InterPro"/>
</dbReference>
<dbReference type="Pfam" id="PF02674">
    <property type="entry name" value="Colicin_V"/>
    <property type="match status" value="1"/>
</dbReference>
<evidence type="ECO:0000256" key="5">
    <source>
        <dbReference type="SAM" id="Phobius"/>
    </source>
</evidence>
<feature type="transmembrane region" description="Helical" evidence="5">
    <location>
        <begin position="107"/>
        <end position="131"/>
    </location>
</feature>
<dbReference type="AlphaFoldDB" id="A0A1B2I5X1"/>
<keyword evidence="7" id="KW-1185">Reference proteome</keyword>
<dbReference type="Proteomes" id="UP000093044">
    <property type="component" value="Chromosome"/>
</dbReference>
<feature type="transmembrane region" description="Helical" evidence="5">
    <location>
        <begin position="67"/>
        <end position="87"/>
    </location>
</feature>
<feature type="transmembrane region" description="Helical" evidence="5">
    <location>
        <begin position="29"/>
        <end position="47"/>
    </location>
</feature>
<gene>
    <name evidence="6" type="ORF">BED41_10070</name>
</gene>
<reference evidence="6" key="1">
    <citation type="submission" date="2016-08" db="EMBL/GenBank/DDBJ databases">
        <title>Complete genome of Cloacibacillus porcorum.</title>
        <authorList>
            <person name="Looft T."/>
            <person name="Bayles D.O."/>
            <person name="Alt D.P."/>
        </authorList>
    </citation>
    <scope>NUCLEOTIDE SEQUENCE [LARGE SCALE GENOMIC DNA]</scope>
    <source>
        <strain evidence="6">CL-84</strain>
    </source>
</reference>
<dbReference type="GeneID" id="83058194"/>
<evidence type="ECO:0008006" key="8">
    <source>
        <dbReference type="Google" id="ProtNLM"/>
    </source>
</evidence>
<dbReference type="PANTHER" id="PTHR37306">
    <property type="entry name" value="COLICIN V PRODUCTION PROTEIN"/>
    <property type="match status" value="1"/>
</dbReference>
<evidence type="ECO:0000256" key="1">
    <source>
        <dbReference type="ARBA" id="ARBA00004141"/>
    </source>
</evidence>
<sequence>MSLSGWNYWDIFFIILGCYFIIRGSFRGFVGEVITLVGFLASFYLSFHYSGGIGRFLSVTMGLNSYMAQAAAAVLIWLSVTLIAAMLRMILKSLIGAASLGGIDKLLGLFSGVIKSVIVVYVVITGGLLLAPVVTPTWMSQSDILRYAGRSWPQFRAMFIDLNLLPEGTTLPDGTLEQILRPYRTGGGGPEGYDPTPDRT</sequence>
<dbReference type="InterPro" id="IPR003825">
    <property type="entry name" value="Colicin-V_CvpA"/>
</dbReference>
<feature type="transmembrane region" description="Helical" evidence="5">
    <location>
        <begin position="6"/>
        <end position="22"/>
    </location>
</feature>
<keyword evidence="2 5" id="KW-0812">Transmembrane</keyword>
<evidence type="ECO:0000313" key="6">
    <source>
        <dbReference type="EMBL" id="ANZ45375.1"/>
    </source>
</evidence>
<dbReference type="RefSeq" id="WP_066745553.1">
    <property type="nucleotide sequence ID" value="NZ_CP016757.1"/>
</dbReference>
<organism evidence="6 7">
    <name type="scientific">Cloacibacillus porcorum</name>
    <dbReference type="NCBI Taxonomy" id="1197717"/>
    <lineage>
        <taxon>Bacteria</taxon>
        <taxon>Thermotogati</taxon>
        <taxon>Synergistota</taxon>
        <taxon>Synergistia</taxon>
        <taxon>Synergistales</taxon>
        <taxon>Synergistaceae</taxon>
        <taxon>Cloacibacillus</taxon>
    </lineage>
</organism>
<evidence type="ECO:0000256" key="4">
    <source>
        <dbReference type="ARBA" id="ARBA00023136"/>
    </source>
</evidence>
<dbReference type="PANTHER" id="PTHR37306:SF1">
    <property type="entry name" value="COLICIN V PRODUCTION PROTEIN"/>
    <property type="match status" value="1"/>
</dbReference>
<name>A0A1B2I5X1_9BACT</name>